<feature type="transmembrane region" description="Helical" evidence="2">
    <location>
        <begin position="398"/>
        <end position="418"/>
    </location>
</feature>
<feature type="transmembrane region" description="Helical" evidence="2">
    <location>
        <begin position="467"/>
        <end position="486"/>
    </location>
</feature>
<feature type="region of interest" description="Disordered" evidence="1">
    <location>
        <begin position="1"/>
        <end position="99"/>
    </location>
</feature>
<dbReference type="PANTHER" id="PTHR37544:SF1">
    <property type="entry name" value="PHOSPHORIBOSYLAMINOIMIDAZOLE-SUCCINOCARBOXAMIDE SYNTHASE"/>
    <property type="match status" value="1"/>
</dbReference>
<dbReference type="Proteomes" id="UP001303473">
    <property type="component" value="Unassembled WGS sequence"/>
</dbReference>
<comment type="caution">
    <text evidence="3">The sequence shown here is derived from an EMBL/GenBank/DDBJ whole genome shotgun (WGS) entry which is preliminary data.</text>
</comment>
<dbReference type="InterPro" id="IPR021840">
    <property type="entry name" value="DUF3433"/>
</dbReference>
<evidence type="ECO:0008006" key="5">
    <source>
        <dbReference type="Google" id="ProtNLM"/>
    </source>
</evidence>
<gene>
    <name evidence="3" type="ORF">QBC46DRAFT_148630</name>
</gene>
<feature type="compositionally biased region" description="Pro residues" evidence="1">
    <location>
        <begin position="73"/>
        <end position="88"/>
    </location>
</feature>
<keyword evidence="2" id="KW-0812">Transmembrane</keyword>
<name>A0AAN6N5E9_9PEZI</name>
<feature type="compositionally biased region" description="Polar residues" evidence="1">
    <location>
        <begin position="51"/>
        <end position="63"/>
    </location>
</feature>
<feature type="transmembrane region" description="Helical" evidence="2">
    <location>
        <begin position="352"/>
        <end position="378"/>
    </location>
</feature>
<reference evidence="4" key="1">
    <citation type="journal article" date="2023" name="Mol. Phylogenet. Evol.">
        <title>Genome-scale phylogeny and comparative genomics of the fungal order Sordariales.</title>
        <authorList>
            <person name="Hensen N."/>
            <person name="Bonometti L."/>
            <person name="Westerberg I."/>
            <person name="Brannstrom I.O."/>
            <person name="Guillou S."/>
            <person name="Cros-Aarteil S."/>
            <person name="Calhoun S."/>
            <person name="Haridas S."/>
            <person name="Kuo A."/>
            <person name="Mondo S."/>
            <person name="Pangilinan J."/>
            <person name="Riley R."/>
            <person name="LaButti K."/>
            <person name="Andreopoulos B."/>
            <person name="Lipzen A."/>
            <person name="Chen C."/>
            <person name="Yan M."/>
            <person name="Daum C."/>
            <person name="Ng V."/>
            <person name="Clum A."/>
            <person name="Steindorff A."/>
            <person name="Ohm R.A."/>
            <person name="Martin F."/>
            <person name="Silar P."/>
            <person name="Natvig D.O."/>
            <person name="Lalanne C."/>
            <person name="Gautier V."/>
            <person name="Ament-Velasquez S.L."/>
            <person name="Kruys A."/>
            <person name="Hutchinson M.I."/>
            <person name="Powell A.J."/>
            <person name="Barry K."/>
            <person name="Miller A.N."/>
            <person name="Grigoriev I.V."/>
            <person name="Debuchy R."/>
            <person name="Gladieux P."/>
            <person name="Hiltunen Thoren M."/>
            <person name="Johannesson H."/>
        </authorList>
    </citation>
    <scope>NUCLEOTIDE SEQUENCE [LARGE SCALE GENOMIC DNA]</scope>
    <source>
        <strain evidence="4">CBS 340.73</strain>
    </source>
</reference>
<evidence type="ECO:0000256" key="1">
    <source>
        <dbReference type="SAM" id="MobiDB-lite"/>
    </source>
</evidence>
<dbReference type="AlphaFoldDB" id="A0AAN6N5E9"/>
<feature type="region of interest" description="Disordered" evidence="1">
    <location>
        <begin position="288"/>
        <end position="314"/>
    </location>
</feature>
<accession>A0AAN6N5E9</accession>
<dbReference type="PANTHER" id="PTHR37544">
    <property type="entry name" value="SPRAY-RELATED"/>
    <property type="match status" value="1"/>
</dbReference>
<proteinExistence type="predicted"/>
<feature type="transmembrane region" description="Helical" evidence="2">
    <location>
        <begin position="498"/>
        <end position="520"/>
    </location>
</feature>
<sequence>MNFQNLNPDHVEPQQARRPYLVHLADPRTPSNHSEVTLGAPQVEEAGDSDGSFNPNHNRNSDCNGYASSRPASPSPPLTVVPFAPTPPSQASASESELHGSDRLFGRPLVAQVAQATYAAPIVVPGPRRRVLDLPFSSSQHYSYHPQQQQQQQQQQPQLQPQPQQPDWEATTNATMLTDFRDELARTAGVVTPGVDDTPYIQYAIEALTRDRDTGYSANASSSSEEGRQRAPDALRFVPDQGLGYYPNPQRAPQQPYNYPPQAPASGPVPVPVPVPVPLPTLPVAAHVSDEQSRLRPLERSRTHPRASADSVASTLVKAGQRPAQPFEWRSLSGPDADGLPRLTFRPRVLRTAALVTLMILVLLMIAALMFCAVYSELHGSLCNYVGIYGGRYFLFRMLPQLLAAVLLLYSQLVMAAISRITPFVRLASEEREERAGSLFQDLYLRTFLWPRLAGTWDMWMPALATWLANFTLPLQSSLFTVVYVGDGVWRWATVQGVAWTLVALYLALLVSTAVVWRYWAGMQTTGLLWDPTCLADIIVMVSDTNTADDYRGTQMAGTRDGIRFALRRRADDKLGYWTWRDGRPGFWYAIGNTMENTSHVPFPDQLTGKGMERFQAAKAPAVVRGPDGGYYAAEPDQIDLEDAARSSQQARYRYLPWCLRDSQLLFFAAAAFVLLLALFLVSFLPSTRVTGGFLPLLSSAPGPGAFSPADFLYSFLPSLLGTVMFLLFQSLDMNLRILQPWAALSDPRRGGARAEHSLLADYAACAPIQSTLHALRNRHWRVAVTSFLSTLFVLIPILAGGMFMALTPRDGQVRMFPNVPAFAVVLTLLVLYFLALVSMLPARSAFRLPHAVTCLAEIISFLVNDDLLNDLTFKQVIGGAEEQGREAMLAKMGLHHGTPETQPRWVFGFGLNSELSGAGVEDTQNTLGVRQARKFTEKRKVRKSQIRRGTPHPIL</sequence>
<keyword evidence="4" id="KW-1185">Reference proteome</keyword>
<feature type="transmembrane region" description="Helical" evidence="2">
    <location>
        <begin position="783"/>
        <end position="808"/>
    </location>
</feature>
<feature type="region of interest" description="Disordered" evidence="1">
    <location>
        <begin position="139"/>
        <end position="168"/>
    </location>
</feature>
<feature type="transmembrane region" description="Helical" evidence="2">
    <location>
        <begin position="706"/>
        <end position="729"/>
    </location>
</feature>
<organism evidence="3 4">
    <name type="scientific">Diplogelasinospora grovesii</name>
    <dbReference type="NCBI Taxonomy" id="303347"/>
    <lineage>
        <taxon>Eukaryota</taxon>
        <taxon>Fungi</taxon>
        <taxon>Dikarya</taxon>
        <taxon>Ascomycota</taxon>
        <taxon>Pezizomycotina</taxon>
        <taxon>Sordariomycetes</taxon>
        <taxon>Sordariomycetidae</taxon>
        <taxon>Sordariales</taxon>
        <taxon>Diplogelasinosporaceae</taxon>
        <taxon>Diplogelasinospora</taxon>
    </lineage>
</organism>
<feature type="region of interest" description="Disordered" evidence="1">
    <location>
        <begin position="213"/>
        <end position="232"/>
    </location>
</feature>
<keyword evidence="2" id="KW-1133">Transmembrane helix</keyword>
<dbReference type="Pfam" id="PF11915">
    <property type="entry name" value="DUF3433"/>
    <property type="match status" value="2"/>
</dbReference>
<evidence type="ECO:0000313" key="3">
    <source>
        <dbReference type="EMBL" id="KAK3939414.1"/>
    </source>
</evidence>
<feature type="transmembrane region" description="Helical" evidence="2">
    <location>
        <begin position="665"/>
        <end position="686"/>
    </location>
</feature>
<keyword evidence="2" id="KW-0472">Membrane</keyword>
<feature type="transmembrane region" description="Helical" evidence="2">
    <location>
        <begin position="820"/>
        <end position="841"/>
    </location>
</feature>
<feature type="compositionally biased region" description="Basic and acidic residues" evidence="1">
    <location>
        <begin position="288"/>
        <end position="302"/>
    </location>
</feature>
<evidence type="ECO:0000256" key="2">
    <source>
        <dbReference type="SAM" id="Phobius"/>
    </source>
</evidence>
<protein>
    <recommendedName>
        <fullName evidence="5">Phosphoribosylaminoimidazole-succinocarboxamide synthase</fullName>
    </recommendedName>
</protein>
<evidence type="ECO:0000313" key="4">
    <source>
        <dbReference type="Proteomes" id="UP001303473"/>
    </source>
</evidence>
<feature type="compositionally biased region" description="Low complexity" evidence="1">
    <location>
        <begin position="146"/>
        <end position="166"/>
    </location>
</feature>
<dbReference type="EMBL" id="MU853811">
    <property type="protein sequence ID" value="KAK3939414.1"/>
    <property type="molecule type" value="Genomic_DNA"/>
</dbReference>